<name>A0AAW2ILH3_9LAMI</name>
<dbReference type="AlphaFoldDB" id="A0AAW2ILH3"/>
<evidence type="ECO:0000256" key="2">
    <source>
        <dbReference type="SAM" id="MobiDB-lite"/>
    </source>
</evidence>
<reference evidence="3" key="1">
    <citation type="submission" date="2020-06" db="EMBL/GenBank/DDBJ databases">
        <authorList>
            <person name="Li T."/>
            <person name="Hu X."/>
            <person name="Zhang T."/>
            <person name="Song X."/>
            <person name="Zhang H."/>
            <person name="Dai N."/>
            <person name="Sheng W."/>
            <person name="Hou X."/>
            <person name="Wei L."/>
        </authorList>
    </citation>
    <scope>NUCLEOTIDE SEQUENCE</scope>
    <source>
        <strain evidence="3">G01</strain>
        <tissue evidence="3">Leaf</tissue>
    </source>
</reference>
<evidence type="ECO:0000256" key="1">
    <source>
        <dbReference type="SAM" id="Coils"/>
    </source>
</evidence>
<dbReference type="EMBL" id="JACGWK010001806">
    <property type="protein sequence ID" value="KAL0282558.1"/>
    <property type="molecule type" value="Genomic_DNA"/>
</dbReference>
<gene>
    <name evidence="3" type="ORF">Sangu_2943900</name>
</gene>
<evidence type="ECO:0000313" key="3">
    <source>
        <dbReference type="EMBL" id="KAL0282558.1"/>
    </source>
</evidence>
<proteinExistence type="predicted"/>
<feature type="compositionally biased region" description="Basic residues" evidence="2">
    <location>
        <begin position="1"/>
        <end position="17"/>
    </location>
</feature>
<organism evidence="3">
    <name type="scientific">Sesamum angustifolium</name>
    <dbReference type="NCBI Taxonomy" id="2727405"/>
    <lineage>
        <taxon>Eukaryota</taxon>
        <taxon>Viridiplantae</taxon>
        <taxon>Streptophyta</taxon>
        <taxon>Embryophyta</taxon>
        <taxon>Tracheophyta</taxon>
        <taxon>Spermatophyta</taxon>
        <taxon>Magnoliopsida</taxon>
        <taxon>eudicotyledons</taxon>
        <taxon>Gunneridae</taxon>
        <taxon>Pentapetalae</taxon>
        <taxon>asterids</taxon>
        <taxon>lamiids</taxon>
        <taxon>Lamiales</taxon>
        <taxon>Pedaliaceae</taxon>
        <taxon>Sesamum</taxon>
    </lineage>
</organism>
<sequence>MEEDKKKKKNKKKKNKQATKPTENVTLDARQSASDSQGHVSYIGQENGQVSGAIENDTGGYIDADRDEHLANGLEGAYLSKAEKQSWLDKEASFQEKIKELQAEKNAHIKKEALLKEKINQLQNEKDENSQKEASQKEEIEQLHIEKNASMQNEASLKEKIIQLEKEKHIIIQKEGSLEQKIQRLQREMDAHLQKEASLETKILQLEDEKNSWVQKEAGLEEKIDRLVDEAAFLNLKGASLQEKLRRLEKERDSLILKEDSTKELIARLTSDNTNLQAQVTELEQSRESLLKEKQHLTETVSSLKLEINNLKNAAAFLQSSENNKATSEDGGLNYQIEAARALVEKLISENSELVEKVNELYAELDQRGARTEYVFSTGSDPGALRAQSADIADGSALKPDWAVEADDRHRTAQVTDSISDASQMMPFSSSNQSLEDIMIEDKRNSEHVNQNGKSELAKFAEISDADEIVQIPLDENEVRETNIEVAQLDEKTDVPLTDAPLIGAPFRLISFVARYVSGADLVNRST</sequence>
<keyword evidence="1" id="KW-0175">Coiled coil</keyword>
<accession>A0AAW2ILH3</accession>
<comment type="caution">
    <text evidence="3">The sequence shown here is derived from an EMBL/GenBank/DDBJ whole genome shotgun (WGS) entry which is preliminary data.</text>
</comment>
<feature type="compositionally biased region" description="Polar residues" evidence="2">
    <location>
        <begin position="18"/>
        <end position="50"/>
    </location>
</feature>
<protein>
    <submittedName>
        <fullName evidence="3">Uncharacterized protein</fullName>
    </submittedName>
</protein>
<reference evidence="3" key="2">
    <citation type="journal article" date="2024" name="Plant">
        <title>Genomic evolution and insights into agronomic trait innovations of Sesamum species.</title>
        <authorList>
            <person name="Miao H."/>
            <person name="Wang L."/>
            <person name="Qu L."/>
            <person name="Liu H."/>
            <person name="Sun Y."/>
            <person name="Le M."/>
            <person name="Wang Q."/>
            <person name="Wei S."/>
            <person name="Zheng Y."/>
            <person name="Lin W."/>
            <person name="Duan Y."/>
            <person name="Cao H."/>
            <person name="Xiong S."/>
            <person name="Wang X."/>
            <person name="Wei L."/>
            <person name="Li C."/>
            <person name="Ma Q."/>
            <person name="Ju M."/>
            <person name="Zhao R."/>
            <person name="Li G."/>
            <person name="Mu C."/>
            <person name="Tian Q."/>
            <person name="Mei H."/>
            <person name="Zhang T."/>
            <person name="Gao T."/>
            <person name="Zhang H."/>
        </authorList>
    </citation>
    <scope>NUCLEOTIDE SEQUENCE</scope>
    <source>
        <strain evidence="3">G01</strain>
    </source>
</reference>
<feature type="region of interest" description="Disordered" evidence="2">
    <location>
        <begin position="1"/>
        <end position="64"/>
    </location>
</feature>
<feature type="coiled-coil region" evidence="1">
    <location>
        <begin position="84"/>
        <end position="364"/>
    </location>
</feature>